<proteinExistence type="predicted"/>
<dbReference type="Pfam" id="PF02458">
    <property type="entry name" value="Transferase"/>
    <property type="match status" value="1"/>
</dbReference>
<dbReference type="Proteomes" id="UP000249619">
    <property type="component" value="Unassembled WGS sequence"/>
</dbReference>
<dbReference type="STRING" id="183478.A0A364N3E2"/>
<sequence>MDALLKRFRGQAPKETLTNSYPDDDVYPLHAFDDTKTLRGILIAWTLCFNDVLDADKLQSSLTELLEIGDWRKLGGRIRLNQAGALEVHVPRTFTKERPAFSFSNATHDIPIEEHEVAKSLPKPNGSVSTWSGPQQTSCLATRSDAPATLQDLLADDTPQISVHMTSFTNATLVGLSFPHTMMDVMGQSALLQAWSLVLSGRATEVPPVLGAKEDMIRTITDTIDPNPEPYVLKPKLLQGLGMLKFGARFGWDMVTGAAVESRTMCLTKETMTQLREQAEDDLSASSDGEKAPFVSDGDILTAWSMRAVALSSAPSTRSMTALHAMNARFRLPALANAQGVYLQNMLVPAYTFLTPELSRGPLGPIALANREALKQQATEAQVTANLREQRVLGDPSAMMCTEPTAVLASFTDWSKAKIWGVVDFGPAVVKAGKEGKARKNPPGSVLFQHCTSRRPGTVPRLFVHVLGKDFEGSVWVTMSMVPAAWREIEASLEVLGRS</sequence>
<dbReference type="GO" id="GO:0016747">
    <property type="term" value="F:acyltransferase activity, transferring groups other than amino-acyl groups"/>
    <property type="evidence" value="ECO:0007669"/>
    <property type="project" value="TreeGrafter"/>
</dbReference>
<dbReference type="PANTHER" id="PTHR31642">
    <property type="entry name" value="TRICHOTHECENE 3-O-ACETYLTRANSFERASE"/>
    <property type="match status" value="1"/>
</dbReference>
<evidence type="ECO:0008006" key="3">
    <source>
        <dbReference type="Google" id="ProtNLM"/>
    </source>
</evidence>
<reference evidence="2" key="1">
    <citation type="submission" date="2018-05" db="EMBL/GenBank/DDBJ databases">
        <title>Draft genome sequence of Stemphylium lycopersici strain CIDEFI 213.</title>
        <authorList>
            <person name="Medina R."/>
            <person name="Franco M.E.E."/>
            <person name="Lucentini C.G."/>
            <person name="Saparrat M.C.N."/>
            <person name="Balatti P.A."/>
        </authorList>
    </citation>
    <scope>NUCLEOTIDE SEQUENCE [LARGE SCALE GENOMIC DNA]</scope>
    <source>
        <strain evidence="2">CIDEFI 213</strain>
    </source>
</reference>
<gene>
    <name evidence="1" type="ORF">DDE83_004933</name>
</gene>
<protein>
    <recommendedName>
        <fullName evidence="3">Lysr family regulatory protein</fullName>
    </recommendedName>
</protein>
<organism evidence="1 2">
    <name type="scientific">Stemphylium lycopersici</name>
    <name type="common">Tomato gray leaf spot disease fungus</name>
    <name type="synonym">Thyrospora lycopersici</name>
    <dbReference type="NCBI Taxonomy" id="183478"/>
    <lineage>
        <taxon>Eukaryota</taxon>
        <taxon>Fungi</taxon>
        <taxon>Dikarya</taxon>
        <taxon>Ascomycota</taxon>
        <taxon>Pezizomycotina</taxon>
        <taxon>Dothideomycetes</taxon>
        <taxon>Pleosporomycetidae</taxon>
        <taxon>Pleosporales</taxon>
        <taxon>Pleosporineae</taxon>
        <taxon>Pleosporaceae</taxon>
        <taxon>Stemphylium</taxon>
    </lineage>
</organism>
<dbReference type="Gene3D" id="3.30.559.10">
    <property type="entry name" value="Chloramphenicol acetyltransferase-like domain"/>
    <property type="match status" value="2"/>
</dbReference>
<accession>A0A364N3E2</accession>
<comment type="caution">
    <text evidence="1">The sequence shown here is derived from an EMBL/GenBank/DDBJ whole genome shotgun (WGS) entry which is preliminary data.</text>
</comment>
<keyword evidence="2" id="KW-1185">Reference proteome</keyword>
<evidence type="ECO:0000313" key="2">
    <source>
        <dbReference type="Proteomes" id="UP000249619"/>
    </source>
</evidence>
<dbReference type="PANTHER" id="PTHR31642:SF294">
    <property type="entry name" value="ACETYLTRANSFERASE MATC1"/>
    <property type="match status" value="1"/>
</dbReference>
<dbReference type="AlphaFoldDB" id="A0A364N3E2"/>
<dbReference type="InterPro" id="IPR050317">
    <property type="entry name" value="Plant_Fungal_Acyltransferase"/>
</dbReference>
<name>A0A364N3E2_STELY</name>
<dbReference type="EMBL" id="QGDH01000063">
    <property type="protein sequence ID" value="RAR10789.1"/>
    <property type="molecule type" value="Genomic_DNA"/>
</dbReference>
<dbReference type="InterPro" id="IPR023213">
    <property type="entry name" value="CAT-like_dom_sf"/>
</dbReference>
<evidence type="ECO:0000313" key="1">
    <source>
        <dbReference type="EMBL" id="RAR10789.1"/>
    </source>
</evidence>